<evidence type="ECO:0000313" key="1">
    <source>
        <dbReference type="EMBL" id="JAD83622.1"/>
    </source>
</evidence>
<reference evidence="1" key="2">
    <citation type="journal article" date="2015" name="Data Brief">
        <title>Shoot transcriptome of the giant reed, Arundo donax.</title>
        <authorList>
            <person name="Barrero R.A."/>
            <person name="Guerrero F.D."/>
            <person name="Moolhuijzen P."/>
            <person name="Goolsby J.A."/>
            <person name="Tidwell J."/>
            <person name="Bellgard S.E."/>
            <person name="Bellgard M.I."/>
        </authorList>
    </citation>
    <scope>NUCLEOTIDE SEQUENCE</scope>
    <source>
        <tissue evidence="1">Shoot tissue taken approximately 20 cm above the soil surface</tissue>
    </source>
</reference>
<protein>
    <submittedName>
        <fullName evidence="1">Pco075678</fullName>
    </submittedName>
</protein>
<name>A0A0A9R567_ARUDO</name>
<organism evidence="1">
    <name type="scientific">Arundo donax</name>
    <name type="common">Giant reed</name>
    <name type="synonym">Donax arundinaceus</name>
    <dbReference type="NCBI Taxonomy" id="35708"/>
    <lineage>
        <taxon>Eukaryota</taxon>
        <taxon>Viridiplantae</taxon>
        <taxon>Streptophyta</taxon>
        <taxon>Embryophyta</taxon>
        <taxon>Tracheophyta</taxon>
        <taxon>Spermatophyta</taxon>
        <taxon>Magnoliopsida</taxon>
        <taxon>Liliopsida</taxon>
        <taxon>Poales</taxon>
        <taxon>Poaceae</taxon>
        <taxon>PACMAD clade</taxon>
        <taxon>Arundinoideae</taxon>
        <taxon>Arundineae</taxon>
        <taxon>Arundo</taxon>
    </lineage>
</organism>
<sequence length="81" mass="8988">MNWKSNRCAHPNGAKLILTNDLRTAENSYQVQNVFTAAPGCGGIQLTESHGFNNHLHLRCLFKEKKGGHPLFTLQPILCSV</sequence>
<proteinExistence type="predicted"/>
<dbReference type="EMBL" id="GBRH01214273">
    <property type="protein sequence ID" value="JAD83622.1"/>
    <property type="molecule type" value="Transcribed_RNA"/>
</dbReference>
<accession>A0A0A9R567</accession>
<dbReference type="AlphaFoldDB" id="A0A0A9R567"/>
<reference evidence="1" key="1">
    <citation type="submission" date="2014-09" db="EMBL/GenBank/DDBJ databases">
        <authorList>
            <person name="Magalhaes I.L.F."/>
            <person name="Oliveira U."/>
            <person name="Santos F.R."/>
            <person name="Vidigal T.H.D.A."/>
            <person name="Brescovit A.D."/>
            <person name="Santos A.J."/>
        </authorList>
    </citation>
    <scope>NUCLEOTIDE SEQUENCE</scope>
    <source>
        <tissue evidence="1">Shoot tissue taken approximately 20 cm above the soil surface</tissue>
    </source>
</reference>